<keyword evidence="1" id="KW-1133">Transmembrane helix</keyword>
<feature type="transmembrane region" description="Helical" evidence="1">
    <location>
        <begin position="31"/>
        <end position="52"/>
    </location>
</feature>
<feature type="non-terminal residue" evidence="2">
    <location>
        <position position="93"/>
    </location>
</feature>
<organism evidence="2 4">
    <name type="scientific">Mesorhabditis spiculigera</name>
    <dbReference type="NCBI Taxonomy" id="96644"/>
    <lineage>
        <taxon>Eukaryota</taxon>
        <taxon>Metazoa</taxon>
        <taxon>Ecdysozoa</taxon>
        <taxon>Nematoda</taxon>
        <taxon>Chromadorea</taxon>
        <taxon>Rhabditida</taxon>
        <taxon>Rhabditina</taxon>
        <taxon>Rhabditomorpha</taxon>
        <taxon>Rhabditoidea</taxon>
        <taxon>Rhabditidae</taxon>
        <taxon>Mesorhabditinae</taxon>
        <taxon>Mesorhabditis</taxon>
    </lineage>
</organism>
<keyword evidence="1" id="KW-0812">Transmembrane</keyword>
<dbReference type="EMBL" id="CATQJA010002651">
    <property type="protein sequence ID" value="CAJ0577602.1"/>
    <property type="molecule type" value="Genomic_DNA"/>
</dbReference>
<evidence type="ECO:0000313" key="3">
    <source>
        <dbReference type="EMBL" id="CAJ0577602.1"/>
    </source>
</evidence>
<protein>
    <submittedName>
        <fullName evidence="2">Uncharacterized protein</fullName>
    </submittedName>
</protein>
<reference evidence="2" key="1">
    <citation type="submission" date="2023-06" db="EMBL/GenBank/DDBJ databases">
        <authorList>
            <person name="Delattre M."/>
        </authorList>
    </citation>
    <scope>NUCLEOTIDE SEQUENCE</scope>
    <source>
        <strain evidence="2">AF72</strain>
    </source>
</reference>
<sequence>MKNGHFYMLFHGVWNGGDSVSYVRELSYPGLLYQLLALGIFFIIFLVFGHLFDRDASRALEQLMILTHNDPIARQLQMVPHERTKYVFEKSSR</sequence>
<dbReference type="Proteomes" id="UP001177023">
    <property type="component" value="Unassembled WGS sequence"/>
</dbReference>
<comment type="caution">
    <text evidence="2">The sequence shown here is derived from an EMBL/GenBank/DDBJ whole genome shotgun (WGS) entry which is preliminary data.</text>
</comment>
<keyword evidence="4" id="KW-1185">Reference proteome</keyword>
<dbReference type="AlphaFoldDB" id="A0AA36FWC4"/>
<dbReference type="EMBL" id="CATQJA010001465">
    <property type="protein sequence ID" value="CAJ0567322.1"/>
    <property type="molecule type" value="Genomic_DNA"/>
</dbReference>
<evidence type="ECO:0000256" key="1">
    <source>
        <dbReference type="SAM" id="Phobius"/>
    </source>
</evidence>
<gene>
    <name evidence="3" type="ORF">MSPICULIGERA_LOCUS15872</name>
    <name evidence="2" type="ORF">MSPICULIGERA_LOCUS5877</name>
</gene>
<keyword evidence="1" id="KW-0472">Membrane</keyword>
<name>A0AA36FWC4_9BILA</name>
<accession>A0AA36FWC4</accession>
<evidence type="ECO:0000313" key="2">
    <source>
        <dbReference type="EMBL" id="CAJ0567322.1"/>
    </source>
</evidence>
<proteinExistence type="predicted"/>
<evidence type="ECO:0000313" key="4">
    <source>
        <dbReference type="Proteomes" id="UP001177023"/>
    </source>
</evidence>